<evidence type="ECO:0000313" key="1">
    <source>
        <dbReference type="EMBL" id="CSA68554.1"/>
    </source>
</evidence>
<sequence length="51" mass="5870">MPDVFAAKGKTKGFEAHRFISHVPREDHQIRPADFVTVLLFDRPQQTACFI</sequence>
<organism evidence="1 2">
    <name type="scientific">Vibrio cholerae</name>
    <dbReference type="NCBI Taxonomy" id="666"/>
    <lineage>
        <taxon>Bacteria</taxon>
        <taxon>Pseudomonadati</taxon>
        <taxon>Pseudomonadota</taxon>
        <taxon>Gammaproteobacteria</taxon>
        <taxon>Vibrionales</taxon>
        <taxon>Vibrionaceae</taxon>
        <taxon>Vibrio</taxon>
    </lineage>
</organism>
<dbReference type="Proteomes" id="UP000044806">
    <property type="component" value="Unassembled WGS sequence"/>
</dbReference>
<accession>A0A655WV93</accession>
<dbReference type="EMBL" id="CWOW01000010">
    <property type="protein sequence ID" value="CSA68554.1"/>
    <property type="molecule type" value="Genomic_DNA"/>
</dbReference>
<evidence type="ECO:0000313" key="2">
    <source>
        <dbReference type="Proteomes" id="UP000044806"/>
    </source>
</evidence>
<dbReference type="AlphaFoldDB" id="A0A655WV93"/>
<gene>
    <name evidence="1" type="ORF">ERS013165_02173</name>
</gene>
<reference evidence="1 2" key="1">
    <citation type="submission" date="2015-07" db="EMBL/GenBank/DDBJ databases">
        <authorList>
            <consortium name="Pathogen Informatics"/>
        </authorList>
    </citation>
    <scope>NUCLEOTIDE SEQUENCE [LARGE SCALE GENOMIC DNA]</scope>
    <source>
        <strain evidence="1 2">A51</strain>
    </source>
</reference>
<proteinExistence type="predicted"/>
<name>A0A655WV93_VIBCL</name>
<protein>
    <submittedName>
        <fullName evidence="1">Uncharacterized protein</fullName>
    </submittedName>
</protein>